<dbReference type="NCBIfam" id="TIGR03375">
    <property type="entry name" value="type_I_sec_LssB"/>
    <property type="match status" value="1"/>
</dbReference>
<dbReference type="PANTHER" id="PTHR43394:SF1">
    <property type="entry name" value="ATP-BINDING CASSETTE SUB-FAMILY B MEMBER 10, MITOCHONDRIAL"/>
    <property type="match status" value="1"/>
</dbReference>
<evidence type="ECO:0000256" key="7">
    <source>
        <dbReference type="ARBA" id="ARBA00022989"/>
    </source>
</evidence>
<name>A0A1I3QE66_9RHOB</name>
<feature type="transmembrane region" description="Helical" evidence="9">
    <location>
        <begin position="196"/>
        <end position="215"/>
    </location>
</feature>
<comment type="subcellular location">
    <subcellularLocation>
        <location evidence="1">Cell membrane</location>
        <topology evidence="1">Multi-pass membrane protein</topology>
    </subcellularLocation>
</comment>
<evidence type="ECO:0000313" key="12">
    <source>
        <dbReference type="EMBL" id="SFJ31651.1"/>
    </source>
</evidence>
<keyword evidence="2" id="KW-0813">Transport</keyword>
<keyword evidence="13" id="KW-1185">Reference proteome</keyword>
<keyword evidence="6 12" id="KW-0067">ATP-binding</keyword>
<dbReference type="STRING" id="588602.SAMN04487991_1787"/>
<keyword evidence="3" id="KW-1003">Cell membrane</keyword>
<dbReference type="GO" id="GO:0016887">
    <property type="term" value="F:ATP hydrolysis activity"/>
    <property type="evidence" value="ECO:0007669"/>
    <property type="project" value="InterPro"/>
</dbReference>
<dbReference type="SUPFAM" id="SSF52540">
    <property type="entry name" value="P-loop containing nucleoside triphosphate hydrolases"/>
    <property type="match status" value="1"/>
</dbReference>
<feature type="domain" description="ABC transmembrane type-1" evidence="11">
    <location>
        <begin position="164"/>
        <end position="442"/>
    </location>
</feature>
<dbReference type="GO" id="GO:0005524">
    <property type="term" value="F:ATP binding"/>
    <property type="evidence" value="ECO:0007669"/>
    <property type="project" value="UniProtKB-KW"/>
</dbReference>
<dbReference type="Gene3D" id="1.20.1560.10">
    <property type="entry name" value="ABC transporter type 1, transmembrane domain"/>
    <property type="match status" value="1"/>
</dbReference>
<dbReference type="EMBL" id="FORH01000003">
    <property type="protein sequence ID" value="SFJ31651.1"/>
    <property type="molecule type" value="Genomic_DNA"/>
</dbReference>
<evidence type="ECO:0000256" key="1">
    <source>
        <dbReference type="ARBA" id="ARBA00004651"/>
    </source>
</evidence>
<evidence type="ECO:0000256" key="6">
    <source>
        <dbReference type="ARBA" id="ARBA00022840"/>
    </source>
</evidence>
<dbReference type="InterPro" id="IPR003439">
    <property type="entry name" value="ABC_transporter-like_ATP-bd"/>
</dbReference>
<evidence type="ECO:0000259" key="10">
    <source>
        <dbReference type="PROSITE" id="PS50893"/>
    </source>
</evidence>
<evidence type="ECO:0000256" key="5">
    <source>
        <dbReference type="ARBA" id="ARBA00022741"/>
    </source>
</evidence>
<accession>A0A1I3QE66</accession>
<dbReference type="OrthoDB" id="9808328at2"/>
<proteinExistence type="predicted"/>
<feature type="transmembrane region" description="Helical" evidence="9">
    <location>
        <begin position="382"/>
        <end position="407"/>
    </location>
</feature>
<dbReference type="Gene3D" id="3.40.50.300">
    <property type="entry name" value="P-loop containing nucleotide triphosphate hydrolases"/>
    <property type="match status" value="1"/>
</dbReference>
<evidence type="ECO:0000256" key="9">
    <source>
        <dbReference type="SAM" id="Phobius"/>
    </source>
</evidence>
<reference evidence="13" key="1">
    <citation type="submission" date="2016-10" db="EMBL/GenBank/DDBJ databases">
        <authorList>
            <person name="Varghese N."/>
            <person name="Submissions S."/>
        </authorList>
    </citation>
    <scope>NUCLEOTIDE SEQUENCE [LARGE SCALE GENOMIC DNA]</scope>
    <source>
        <strain evidence="13">DSM 26471</strain>
    </source>
</reference>
<organism evidence="12 13">
    <name type="scientific">Celeribacter neptunius</name>
    <dbReference type="NCBI Taxonomy" id="588602"/>
    <lineage>
        <taxon>Bacteria</taxon>
        <taxon>Pseudomonadati</taxon>
        <taxon>Pseudomonadota</taxon>
        <taxon>Alphaproteobacteria</taxon>
        <taxon>Rhodobacterales</taxon>
        <taxon>Roseobacteraceae</taxon>
        <taxon>Celeribacter</taxon>
    </lineage>
</organism>
<dbReference type="SMART" id="SM00382">
    <property type="entry name" value="AAA"/>
    <property type="match status" value="1"/>
</dbReference>
<dbReference type="FunFam" id="3.40.50.300:FF:000299">
    <property type="entry name" value="ABC transporter ATP-binding protein/permease"/>
    <property type="match status" value="1"/>
</dbReference>
<gene>
    <name evidence="12" type="ORF">SAMN04487991_1787</name>
</gene>
<keyword evidence="8 9" id="KW-0472">Membrane</keyword>
<dbReference type="Pfam" id="PF00005">
    <property type="entry name" value="ABC_tran"/>
    <property type="match status" value="1"/>
</dbReference>
<dbReference type="InterPro" id="IPR003593">
    <property type="entry name" value="AAA+_ATPase"/>
</dbReference>
<dbReference type="PROSITE" id="PS50893">
    <property type="entry name" value="ABC_TRANSPORTER_2"/>
    <property type="match status" value="1"/>
</dbReference>
<dbReference type="GO" id="GO:0005886">
    <property type="term" value="C:plasma membrane"/>
    <property type="evidence" value="ECO:0007669"/>
    <property type="project" value="UniProtKB-SubCell"/>
</dbReference>
<dbReference type="InterPro" id="IPR039421">
    <property type="entry name" value="Type_1_exporter"/>
</dbReference>
<evidence type="ECO:0000259" key="11">
    <source>
        <dbReference type="PROSITE" id="PS50929"/>
    </source>
</evidence>
<dbReference type="PANTHER" id="PTHR43394">
    <property type="entry name" value="ATP-DEPENDENT PERMEASE MDL1, MITOCHONDRIAL"/>
    <property type="match status" value="1"/>
</dbReference>
<keyword evidence="7 9" id="KW-1133">Transmembrane helix</keyword>
<protein>
    <submittedName>
        <fullName evidence="12">ATP-binding cassette, subfamily C, LapB</fullName>
    </submittedName>
</protein>
<dbReference type="RefSeq" id="WP_090060149.1">
    <property type="nucleotide sequence ID" value="NZ_FORH01000003.1"/>
</dbReference>
<feature type="transmembrane region" description="Helical" evidence="9">
    <location>
        <begin position="299"/>
        <end position="317"/>
    </location>
</feature>
<evidence type="ECO:0000256" key="8">
    <source>
        <dbReference type="ARBA" id="ARBA00023136"/>
    </source>
</evidence>
<feature type="transmembrane region" description="Helical" evidence="9">
    <location>
        <begin position="161"/>
        <end position="184"/>
    </location>
</feature>
<dbReference type="InterPro" id="IPR027417">
    <property type="entry name" value="P-loop_NTPase"/>
</dbReference>
<dbReference type="GO" id="GO:0015421">
    <property type="term" value="F:ABC-type oligopeptide transporter activity"/>
    <property type="evidence" value="ECO:0007669"/>
    <property type="project" value="TreeGrafter"/>
</dbReference>
<keyword evidence="4 9" id="KW-0812">Transmembrane</keyword>
<dbReference type="SUPFAM" id="SSF90123">
    <property type="entry name" value="ABC transporter transmembrane region"/>
    <property type="match status" value="1"/>
</dbReference>
<keyword evidence="5" id="KW-0547">Nucleotide-binding</keyword>
<dbReference type="InterPro" id="IPR036640">
    <property type="entry name" value="ABC1_TM_sf"/>
</dbReference>
<dbReference type="PROSITE" id="PS50929">
    <property type="entry name" value="ABC_TM1F"/>
    <property type="match status" value="1"/>
</dbReference>
<sequence>MNKHLHLAQTDNHHWSAGLLTATALYLSQFEASVDEEDLLVGLPASGGELRAEMHDRALARLGYTAHWEKKRLPRTKFPYCAEMKHDRYAVVVGSNGNGYQILDALTRSVVTIEPSEFETLYVGRICRIFPTVELLQERHSVPAMKGHWFWGRVLARKARVIDITLASLVANLIAIAVSLFTLQVYDRVIPGQSEATLWVLVGGAAIAIFFEASIRTARSRLIDETGREAELQITQDLFSKITGMRMDKLPASPGALVHMVREFGAVREFFTTATVGVVADLPFVFVFLFVIFGIAGPVVWIIVIGALLTIIPSLLAQRRMAVLSKETLGGMSSASRLMTEVTYGLETVKATRSEARFQKNWEEIVRLNAVKTTEQRVLSAFLTFWAAAVQQATYIAAVVAGAYMVFAGEFSVGSIVAVSILSTRTLAPVTQLAGVLGRWQNMKASLEALEQLMASEQERHPERTYIRQPRIKGAISVSKATFVHPGADVESISVNALNVQPGCRLALLGENGSGKSTFLKLLSGLYHTTQGEITLDGIDIRQIDPADLRRNVGFLPQEVRLFRGTLRENLTIRSAAADDEKLLTALDFGGLGEFIRRHPRGLDLEILDGGEGLSIGQRQSVGLARLFLQDPALVLLDEPTSALDQKLEQQIVQRLGAWLEGRTLVVATHRPSILSIVDRIAVMQNGQVALEDDRNTVMKQLTPKAGQSI</sequence>
<dbReference type="Proteomes" id="UP000199630">
    <property type="component" value="Unassembled WGS sequence"/>
</dbReference>
<evidence type="ECO:0000256" key="2">
    <source>
        <dbReference type="ARBA" id="ARBA00022448"/>
    </source>
</evidence>
<feature type="transmembrane region" description="Helical" evidence="9">
    <location>
        <begin position="270"/>
        <end position="293"/>
    </location>
</feature>
<feature type="domain" description="ABC transporter" evidence="10">
    <location>
        <begin position="476"/>
        <end position="710"/>
    </location>
</feature>
<evidence type="ECO:0000256" key="4">
    <source>
        <dbReference type="ARBA" id="ARBA00022692"/>
    </source>
</evidence>
<dbReference type="InterPro" id="IPR011527">
    <property type="entry name" value="ABC1_TM_dom"/>
</dbReference>
<dbReference type="InterPro" id="IPR017750">
    <property type="entry name" value="ATPase_T1SS"/>
</dbReference>
<dbReference type="Pfam" id="PF00664">
    <property type="entry name" value="ABC_membrane"/>
    <property type="match status" value="1"/>
</dbReference>
<evidence type="ECO:0000313" key="13">
    <source>
        <dbReference type="Proteomes" id="UP000199630"/>
    </source>
</evidence>
<dbReference type="Gene3D" id="3.90.70.10">
    <property type="entry name" value="Cysteine proteinases"/>
    <property type="match status" value="1"/>
</dbReference>
<evidence type="ECO:0000256" key="3">
    <source>
        <dbReference type="ARBA" id="ARBA00022475"/>
    </source>
</evidence>
<dbReference type="AlphaFoldDB" id="A0A1I3QE66"/>